<dbReference type="EMBL" id="KC632299">
    <property type="protein sequence ID" value="AGM32113.1"/>
    <property type="molecule type" value="mRNA"/>
</dbReference>
<accession>R4V2W6</accession>
<protein>
    <submittedName>
        <fullName evidence="1">Uncharacterized protein</fullName>
    </submittedName>
</protein>
<reference evidence="1" key="1">
    <citation type="submission" date="2013-02" db="EMBL/GenBank/DDBJ databases">
        <title>Immune-Related transcriptome of Coptotermes formosanus Shiraki workers: the defense mechanism.</title>
        <authorList>
            <person name="Hussain A."/>
            <person name="Li Y.F."/>
            <person name="Wen S.Y."/>
        </authorList>
    </citation>
    <scope>NUCLEOTIDE SEQUENCE</scope>
</reference>
<evidence type="ECO:0000313" key="1">
    <source>
        <dbReference type="EMBL" id="AGM32113.1"/>
    </source>
</evidence>
<proteinExistence type="evidence at transcript level"/>
<dbReference type="GO" id="GO:0031514">
    <property type="term" value="C:motile cilium"/>
    <property type="evidence" value="ECO:0007669"/>
    <property type="project" value="TreeGrafter"/>
</dbReference>
<dbReference type="InterPro" id="IPR055325">
    <property type="entry name" value="CF161"/>
</dbReference>
<dbReference type="PANTHER" id="PTHR24274:SF1">
    <property type="entry name" value="CILIA- AND FLAGELLA-ASSOCIATED PROTEIN 161"/>
    <property type="match status" value="1"/>
</dbReference>
<sequence>MTERQYNWRPGRVLVGNWYEDLVLQDEKLRAFLERKERGGLTIQKIRQNLASIRVTPQPAGTGVKYGEPLFIQNVGTSLYLSCDPFDPENIEEQLYTATATAEREPTSRNVWIVQNAQGPFEGLVKFGDIVTLQTTGPNPFYLGSQAKDWKHESRISRKTMIYSSQKEHVFNNWIVLPLGKFALDDWEGEDVQFGDKFMLHHVSTNLPLCVSNCEIVNDYGKERELIGEKIATYQIVWTFPSE</sequence>
<dbReference type="PANTHER" id="PTHR24274">
    <property type="entry name" value="CILIA- AND FLAGELLA-ASSOCIATED PROTEIN 161"/>
    <property type="match status" value="1"/>
</dbReference>
<dbReference type="GO" id="GO:0060271">
    <property type="term" value="P:cilium assembly"/>
    <property type="evidence" value="ECO:0007669"/>
    <property type="project" value="TreeGrafter"/>
</dbReference>
<dbReference type="Gene3D" id="2.80.10.50">
    <property type="match status" value="1"/>
</dbReference>
<dbReference type="AlphaFoldDB" id="R4V2W6"/>
<organism evidence="1">
    <name type="scientific">Coptotermes formosanus</name>
    <name type="common">Formosan subterranean termite</name>
    <dbReference type="NCBI Taxonomy" id="36987"/>
    <lineage>
        <taxon>Eukaryota</taxon>
        <taxon>Metazoa</taxon>
        <taxon>Ecdysozoa</taxon>
        <taxon>Arthropoda</taxon>
        <taxon>Hexapoda</taxon>
        <taxon>Insecta</taxon>
        <taxon>Pterygota</taxon>
        <taxon>Neoptera</taxon>
        <taxon>Polyneoptera</taxon>
        <taxon>Dictyoptera</taxon>
        <taxon>Blattodea</taxon>
        <taxon>Blattoidea</taxon>
        <taxon>Termitoidae</taxon>
        <taxon>Rhinotermitidae</taxon>
        <taxon>Coptotermes</taxon>
    </lineage>
</organism>
<dbReference type="SUPFAM" id="SSF82109">
    <property type="entry name" value="MIR domain"/>
    <property type="match status" value="1"/>
</dbReference>
<dbReference type="InterPro" id="IPR036300">
    <property type="entry name" value="MIR_dom_sf"/>
</dbReference>
<name>R4V2W6_COPFO</name>